<reference evidence="2" key="1">
    <citation type="submission" date="2022-06" db="EMBL/GenBank/DDBJ databases">
        <title>New cyanobacteria of genus Symplocastrum in benthos of Lake Baikal.</title>
        <authorList>
            <person name="Sorokovikova E."/>
            <person name="Tikhonova I."/>
            <person name="Krasnopeev A."/>
            <person name="Evseev P."/>
            <person name="Gladkikh A."/>
            <person name="Belykh O."/>
        </authorList>
    </citation>
    <scope>NUCLEOTIDE SEQUENCE</scope>
    <source>
        <strain evidence="2">BBK-W-15</strain>
    </source>
</reference>
<evidence type="ECO:0000313" key="2">
    <source>
        <dbReference type="EMBL" id="MCP2729762.1"/>
    </source>
</evidence>
<name>A0AAE3GTJ8_9CYAN</name>
<dbReference type="EMBL" id="JAMZMM010000139">
    <property type="protein sequence ID" value="MCP2729762.1"/>
    <property type="molecule type" value="Genomic_DNA"/>
</dbReference>
<organism evidence="2 3">
    <name type="scientific">Limnofasciculus baicalensis BBK-W-15</name>
    <dbReference type="NCBI Taxonomy" id="2699891"/>
    <lineage>
        <taxon>Bacteria</taxon>
        <taxon>Bacillati</taxon>
        <taxon>Cyanobacteriota</taxon>
        <taxon>Cyanophyceae</taxon>
        <taxon>Coleofasciculales</taxon>
        <taxon>Coleofasciculaceae</taxon>
        <taxon>Limnofasciculus</taxon>
        <taxon>Limnofasciculus baicalensis</taxon>
    </lineage>
</organism>
<evidence type="ECO:0000256" key="1">
    <source>
        <dbReference type="SAM" id="MobiDB-lite"/>
    </source>
</evidence>
<keyword evidence="3" id="KW-1185">Reference proteome</keyword>
<accession>A0AAE3GTJ8</accession>
<dbReference type="AlphaFoldDB" id="A0AAE3GTJ8"/>
<proteinExistence type="predicted"/>
<protein>
    <submittedName>
        <fullName evidence="2">Uncharacterized protein</fullName>
    </submittedName>
</protein>
<dbReference type="Proteomes" id="UP001204953">
    <property type="component" value="Unassembled WGS sequence"/>
</dbReference>
<comment type="caution">
    <text evidence="2">The sequence shown here is derived from an EMBL/GenBank/DDBJ whole genome shotgun (WGS) entry which is preliminary data.</text>
</comment>
<sequence length="107" mass="12571">MANLSERRKQRRGRIFPEGTIPPGELAKRQTERTKIGQRCREIFELIRPELIEKYYNWFIAIEPDSGEYLVDPKLLGIIQKIRDRYGDKEVMLTTFRLNETGACGKI</sequence>
<feature type="region of interest" description="Disordered" evidence="1">
    <location>
        <begin position="1"/>
        <end position="32"/>
    </location>
</feature>
<gene>
    <name evidence="2" type="ORF">NJ959_15015</name>
</gene>
<evidence type="ECO:0000313" key="3">
    <source>
        <dbReference type="Proteomes" id="UP001204953"/>
    </source>
</evidence>
<dbReference type="RefSeq" id="WP_254012539.1">
    <property type="nucleotide sequence ID" value="NZ_JAMZMM010000139.1"/>
</dbReference>